<accession>A0ABW3HQB4</accession>
<dbReference type="Gene3D" id="3.40.190.10">
    <property type="entry name" value="Periplasmic binding protein-like II"/>
    <property type="match status" value="1"/>
</dbReference>
<keyword evidence="7" id="KW-1185">Reference proteome</keyword>
<evidence type="ECO:0000256" key="5">
    <source>
        <dbReference type="SAM" id="SignalP"/>
    </source>
</evidence>
<dbReference type="RefSeq" id="WP_377563928.1">
    <property type="nucleotide sequence ID" value="NZ_JBHTJZ010000011.1"/>
</dbReference>
<keyword evidence="2" id="KW-0813">Transport</keyword>
<evidence type="ECO:0000256" key="2">
    <source>
        <dbReference type="ARBA" id="ARBA00022448"/>
    </source>
</evidence>
<dbReference type="SUPFAM" id="SSF53850">
    <property type="entry name" value="Periplasmic binding protein-like II"/>
    <property type="match status" value="1"/>
</dbReference>
<evidence type="ECO:0000256" key="3">
    <source>
        <dbReference type="ARBA" id="ARBA00022729"/>
    </source>
</evidence>
<feature type="compositionally biased region" description="Basic and acidic residues" evidence="4">
    <location>
        <begin position="420"/>
        <end position="431"/>
    </location>
</feature>
<evidence type="ECO:0000256" key="1">
    <source>
        <dbReference type="ARBA" id="ARBA00008520"/>
    </source>
</evidence>
<evidence type="ECO:0000313" key="7">
    <source>
        <dbReference type="Proteomes" id="UP001596989"/>
    </source>
</evidence>
<name>A0ABW3HQB4_9BACL</name>
<proteinExistence type="inferred from homology"/>
<evidence type="ECO:0000313" key="6">
    <source>
        <dbReference type="EMBL" id="MFD0959696.1"/>
    </source>
</evidence>
<feature type="signal peptide" evidence="5">
    <location>
        <begin position="1"/>
        <end position="23"/>
    </location>
</feature>
<evidence type="ECO:0000256" key="4">
    <source>
        <dbReference type="SAM" id="MobiDB-lite"/>
    </source>
</evidence>
<dbReference type="PANTHER" id="PTHR30061">
    <property type="entry name" value="MALTOSE-BINDING PERIPLASMIC PROTEIN"/>
    <property type="match status" value="1"/>
</dbReference>
<dbReference type="InterPro" id="IPR006059">
    <property type="entry name" value="SBP"/>
</dbReference>
<feature type="region of interest" description="Disordered" evidence="4">
    <location>
        <begin position="411"/>
        <end position="431"/>
    </location>
</feature>
<dbReference type="PROSITE" id="PS51257">
    <property type="entry name" value="PROKAR_LIPOPROTEIN"/>
    <property type="match status" value="1"/>
</dbReference>
<feature type="chain" id="PRO_5046125684" evidence="5">
    <location>
        <begin position="24"/>
        <end position="431"/>
    </location>
</feature>
<organism evidence="6 7">
    <name type="scientific">Paenibacillus chungangensis</name>
    <dbReference type="NCBI Taxonomy" id="696535"/>
    <lineage>
        <taxon>Bacteria</taxon>
        <taxon>Bacillati</taxon>
        <taxon>Bacillota</taxon>
        <taxon>Bacilli</taxon>
        <taxon>Bacillales</taxon>
        <taxon>Paenibacillaceae</taxon>
        <taxon>Paenibacillus</taxon>
    </lineage>
</organism>
<protein>
    <submittedName>
        <fullName evidence="6">ABC transporter substrate-binding protein</fullName>
    </submittedName>
</protein>
<reference evidence="7" key="1">
    <citation type="journal article" date="2019" name="Int. J. Syst. Evol. Microbiol.">
        <title>The Global Catalogue of Microorganisms (GCM) 10K type strain sequencing project: providing services to taxonomists for standard genome sequencing and annotation.</title>
        <authorList>
            <consortium name="The Broad Institute Genomics Platform"/>
            <consortium name="The Broad Institute Genome Sequencing Center for Infectious Disease"/>
            <person name="Wu L."/>
            <person name="Ma J."/>
        </authorList>
    </citation>
    <scope>NUCLEOTIDE SEQUENCE [LARGE SCALE GENOMIC DNA]</scope>
    <source>
        <strain evidence="7">CCUG 59129</strain>
    </source>
</reference>
<gene>
    <name evidence="6" type="ORF">ACFQ2I_09865</name>
</gene>
<sequence length="431" mass="48010">MRKWSVASLVVVLMLGVMLTGCGGNNGGDEGEKPKDGAADSKKSITLNIAAWGDRYRGVLEQSIERFNEKHEHVTVNITFTPFKDYWTKMQTSIAGNNGPDILWMNGPNFMNFASLGLVENLQPYIEKDSFDMNAYPEGIVNLYSYNDQQYGLPYFLGPMGLYYNKEILDKHNVPYPDETWTWETVEEYGEQLTDKENQVYGYIVANSGQAGYYPLIHQAGGFVINPERTQSGIASAETQKALTWMKTLMDKGISPDAQSQLENNMSQMFGSGHSAMLVDGSFAYTTLSKMLGDKLGVAVLPHDVNKGYMIHGTSWVINSRSEHKDEAWELLKILAGQEGAEISARSGINYPAYNDAVDIWAGTMPKDHVEAFKQGLEEAVPYPISVKSSEWEKVLDQEITDALLGKKSVQEAAESAGQRMDEIISKEKRN</sequence>
<dbReference type="EMBL" id="JBHTJZ010000011">
    <property type="protein sequence ID" value="MFD0959696.1"/>
    <property type="molecule type" value="Genomic_DNA"/>
</dbReference>
<comment type="similarity">
    <text evidence="1">Belongs to the bacterial solute-binding protein 1 family.</text>
</comment>
<dbReference type="CDD" id="cd13585">
    <property type="entry name" value="PBP2_TMBP_like"/>
    <property type="match status" value="1"/>
</dbReference>
<keyword evidence="3 5" id="KW-0732">Signal</keyword>
<dbReference type="Pfam" id="PF01547">
    <property type="entry name" value="SBP_bac_1"/>
    <property type="match status" value="1"/>
</dbReference>
<comment type="caution">
    <text evidence="6">The sequence shown here is derived from an EMBL/GenBank/DDBJ whole genome shotgun (WGS) entry which is preliminary data.</text>
</comment>
<dbReference type="Proteomes" id="UP001596989">
    <property type="component" value="Unassembled WGS sequence"/>
</dbReference>
<dbReference type="PANTHER" id="PTHR30061:SF50">
    <property type="entry name" value="MALTOSE_MALTODEXTRIN-BINDING PERIPLASMIC PROTEIN"/>
    <property type="match status" value="1"/>
</dbReference>